<feature type="coiled-coil region" evidence="1">
    <location>
        <begin position="328"/>
        <end position="355"/>
    </location>
</feature>
<keyword evidence="1" id="KW-0175">Coiled coil</keyword>
<name>A0A1V9EXB5_9BACT</name>
<dbReference type="OrthoDB" id="6626310at2"/>
<evidence type="ECO:0008006" key="4">
    <source>
        <dbReference type="Google" id="ProtNLM"/>
    </source>
</evidence>
<dbReference type="RefSeq" id="WP_081198887.1">
    <property type="nucleotide sequence ID" value="NZ_FOCZ01000001.1"/>
</dbReference>
<comment type="caution">
    <text evidence="2">The sequence shown here is derived from an EMBL/GenBank/DDBJ whole genome shotgun (WGS) entry which is preliminary data.</text>
</comment>
<evidence type="ECO:0000256" key="1">
    <source>
        <dbReference type="SAM" id="Coils"/>
    </source>
</evidence>
<dbReference type="InterPro" id="IPR018247">
    <property type="entry name" value="EF_Hand_1_Ca_BS"/>
</dbReference>
<dbReference type="Proteomes" id="UP000192610">
    <property type="component" value="Unassembled WGS sequence"/>
</dbReference>
<protein>
    <recommendedName>
        <fullName evidence="4">Apea-like HEPN domain-containing protein</fullName>
    </recommendedName>
</protein>
<dbReference type="PROSITE" id="PS00018">
    <property type="entry name" value="EF_HAND_1"/>
    <property type="match status" value="1"/>
</dbReference>
<organism evidence="2 3">
    <name type="scientific">Niastella yeongjuensis</name>
    <dbReference type="NCBI Taxonomy" id="354355"/>
    <lineage>
        <taxon>Bacteria</taxon>
        <taxon>Pseudomonadati</taxon>
        <taxon>Bacteroidota</taxon>
        <taxon>Chitinophagia</taxon>
        <taxon>Chitinophagales</taxon>
        <taxon>Chitinophagaceae</taxon>
        <taxon>Niastella</taxon>
    </lineage>
</organism>
<accession>A0A1V9EXB5</accession>
<evidence type="ECO:0000313" key="2">
    <source>
        <dbReference type="EMBL" id="OQP50555.1"/>
    </source>
</evidence>
<reference evidence="3" key="1">
    <citation type="submission" date="2016-04" db="EMBL/GenBank/DDBJ databases">
        <authorList>
            <person name="Chen L."/>
            <person name="Zhuang W."/>
            <person name="Wang G."/>
        </authorList>
    </citation>
    <scope>NUCLEOTIDE SEQUENCE [LARGE SCALE GENOMIC DNA]</scope>
    <source>
        <strain evidence="3">17621</strain>
    </source>
</reference>
<gene>
    <name evidence="2" type="ORF">A4H97_01565</name>
</gene>
<evidence type="ECO:0000313" key="3">
    <source>
        <dbReference type="Proteomes" id="UP000192610"/>
    </source>
</evidence>
<dbReference type="AlphaFoldDB" id="A0A1V9EXB5"/>
<proteinExistence type="predicted"/>
<dbReference type="EMBL" id="LVXG01000012">
    <property type="protein sequence ID" value="OQP50555.1"/>
    <property type="molecule type" value="Genomic_DNA"/>
</dbReference>
<keyword evidence="3" id="KW-1185">Reference proteome</keyword>
<sequence>MIAYYKVNSQYTPAERFLAEKIIELVYYKTLDSHRVRLNNPKGILHEIKYVLRDWHANKIKHFDKTIRPVILETLQLLKNDTALVYGRVNKSYFHGLLGGCSDKNYLHLYHATNLVLEANKNYLERLFELIEAEINRINTIGSTPFDVSELFVLNTLVDYLGTELINYGFSKGFLYAELTHLFSDATANHFQDAFNNFKLLGRGEQEDFIVIFRLNKIAGKTKNIDLKSKLELAKEEKEKYVLINNKSTEFFAKGEDDSYYLKINLKGWDYLSVIEKAKKELFSTMDILHLGFPDNPFDFYKKCLVIGSQRGPYANVLPVSYIPDGYYKNNQDLYDFLQEKITRLSEKREIQRESLQKIISAFRHLRLGRDADELEQKFINYWIGLEYIFSNYDINDNTITRLKEYFIHAHSIAYIKRNLTEYCQDIRRLKLSKAIPDFGFSLQFLTEVSTFDYILHNYSISHPLLSFRAYSYKKFITDKSEIERLISKHRSNLEWHLTRCYRIRNEIVHDAAIHLNIESITGNLKYYLTFILNGLISYLDDMPVDVNMNGFVSIEDYFLLQEIRYNSLHKSGFKLDQLIEETSATEIFG</sequence>